<accession>A0A4U1F888</accession>
<proteinExistence type="predicted"/>
<dbReference type="EMBL" id="RWIC01000304">
    <property type="protein sequence ID" value="TKC45732.1"/>
    <property type="molecule type" value="Genomic_DNA"/>
</dbReference>
<evidence type="ECO:0000313" key="2">
    <source>
        <dbReference type="EMBL" id="TKC45732.1"/>
    </source>
</evidence>
<feature type="compositionally biased region" description="Low complexity" evidence="1">
    <location>
        <begin position="131"/>
        <end position="147"/>
    </location>
</feature>
<protein>
    <submittedName>
        <fullName evidence="2">Uncharacterized protein</fullName>
    </submittedName>
</protein>
<sequence length="243" mass="24402">CLRSRAALESSAWGRLGTCLPSFHNRRGGLPAPASAPTTTTTPINGDIQGKEGAKLCQATGQREAGAPRPSRKSLLGRPDPTHRKSPAEPGSGAQLAALCARRGTAPGPLAPSEPSPQRARRAMGAGGRRATGCAAAASGGATASRAGAGGWGVGERGGGGDAAGAEAQLQGGGNRNVTSAPGGEDGEGETGTPSRRRTPTSGPPRFLFLLLSRDSRLSAFPSTRAPTPRTPTLPGLFGFNLL</sequence>
<feature type="compositionally biased region" description="Gly residues" evidence="1">
    <location>
        <begin position="148"/>
        <end position="163"/>
    </location>
</feature>
<dbReference type="Proteomes" id="UP000308365">
    <property type="component" value="Unassembled WGS sequence"/>
</dbReference>
<organism evidence="2 3">
    <name type="scientific">Monodon monoceros</name>
    <name type="common">Narwhal</name>
    <name type="synonym">Ceratodon monodon</name>
    <dbReference type="NCBI Taxonomy" id="40151"/>
    <lineage>
        <taxon>Eukaryota</taxon>
        <taxon>Metazoa</taxon>
        <taxon>Chordata</taxon>
        <taxon>Craniata</taxon>
        <taxon>Vertebrata</taxon>
        <taxon>Euteleostomi</taxon>
        <taxon>Mammalia</taxon>
        <taxon>Eutheria</taxon>
        <taxon>Laurasiatheria</taxon>
        <taxon>Artiodactyla</taxon>
        <taxon>Whippomorpha</taxon>
        <taxon>Cetacea</taxon>
        <taxon>Odontoceti</taxon>
        <taxon>Monodontidae</taxon>
        <taxon>Monodon</taxon>
    </lineage>
</organism>
<feature type="region of interest" description="Disordered" evidence="1">
    <location>
        <begin position="28"/>
        <end position="206"/>
    </location>
</feature>
<feature type="non-terminal residue" evidence="2">
    <location>
        <position position="1"/>
    </location>
</feature>
<evidence type="ECO:0000256" key="1">
    <source>
        <dbReference type="SAM" id="MobiDB-lite"/>
    </source>
</evidence>
<gene>
    <name evidence="2" type="ORF">EI555_001800</name>
</gene>
<reference evidence="3" key="1">
    <citation type="journal article" date="2019" name="IScience">
        <title>Narwhal Genome Reveals Long-Term Low Genetic Diversity despite Current Large Abundance Size.</title>
        <authorList>
            <person name="Westbury M.V."/>
            <person name="Petersen B."/>
            <person name="Garde E."/>
            <person name="Heide-Jorgensen M.P."/>
            <person name="Lorenzen E.D."/>
        </authorList>
    </citation>
    <scope>NUCLEOTIDE SEQUENCE [LARGE SCALE GENOMIC DNA]</scope>
</reference>
<feature type="compositionally biased region" description="Low complexity" evidence="1">
    <location>
        <begin position="31"/>
        <end position="43"/>
    </location>
</feature>
<comment type="caution">
    <text evidence="2">The sequence shown here is derived from an EMBL/GenBank/DDBJ whole genome shotgun (WGS) entry which is preliminary data.</text>
</comment>
<name>A0A4U1F888_MONMO</name>
<dbReference type="AlphaFoldDB" id="A0A4U1F888"/>
<evidence type="ECO:0000313" key="3">
    <source>
        <dbReference type="Proteomes" id="UP000308365"/>
    </source>
</evidence>